<proteinExistence type="inferred from homology"/>
<accession>A0A1R3RLB8</accession>
<dbReference type="CDD" id="cd07061">
    <property type="entry name" value="HP_HAP_like"/>
    <property type="match status" value="1"/>
</dbReference>
<dbReference type="InterPro" id="IPR029033">
    <property type="entry name" value="His_PPase_superfam"/>
</dbReference>
<dbReference type="PANTHER" id="PTHR11567:SF110">
    <property type="entry name" value="2-PHOSPHOXYLOSE PHOSPHATASE 1"/>
    <property type="match status" value="1"/>
</dbReference>
<dbReference type="VEuPathDB" id="FungiDB:ASPCADRAFT_507162"/>
<comment type="similarity">
    <text evidence="1">Belongs to the histidine acid phosphatase family.</text>
</comment>
<dbReference type="OrthoDB" id="10257284at2759"/>
<evidence type="ECO:0000313" key="5">
    <source>
        <dbReference type="Proteomes" id="UP000188318"/>
    </source>
</evidence>
<evidence type="ECO:0000313" key="4">
    <source>
        <dbReference type="EMBL" id="OOF95260.1"/>
    </source>
</evidence>
<dbReference type="InterPro" id="IPR000560">
    <property type="entry name" value="His_Pase_clade-2"/>
</dbReference>
<feature type="compositionally biased region" description="Low complexity" evidence="3">
    <location>
        <begin position="411"/>
        <end position="424"/>
    </location>
</feature>
<keyword evidence="2" id="KW-0378">Hydrolase</keyword>
<keyword evidence="5" id="KW-1185">Reference proteome</keyword>
<name>A0A1R3RLB8_ASPC5</name>
<reference evidence="5" key="1">
    <citation type="journal article" date="2017" name="Genome Biol.">
        <title>Comparative genomics reveals high biological diversity and specific adaptations in the industrially and medically important fungal genus Aspergillus.</title>
        <authorList>
            <person name="de Vries R.P."/>
            <person name="Riley R."/>
            <person name="Wiebenga A."/>
            <person name="Aguilar-Osorio G."/>
            <person name="Amillis S."/>
            <person name="Uchima C.A."/>
            <person name="Anderluh G."/>
            <person name="Asadollahi M."/>
            <person name="Askin M."/>
            <person name="Barry K."/>
            <person name="Battaglia E."/>
            <person name="Bayram O."/>
            <person name="Benocci T."/>
            <person name="Braus-Stromeyer S.A."/>
            <person name="Caldana C."/>
            <person name="Canovas D."/>
            <person name="Cerqueira G.C."/>
            <person name="Chen F."/>
            <person name="Chen W."/>
            <person name="Choi C."/>
            <person name="Clum A."/>
            <person name="Dos Santos R.A."/>
            <person name="Damasio A.R."/>
            <person name="Diallinas G."/>
            <person name="Emri T."/>
            <person name="Fekete E."/>
            <person name="Flipphi M."/>
            <person name="Freyberg S."/>
            <person name="Gallo A."/>
            <person name="Gournas C."/>
            <person name="Habgood R."/>
            <person name="Hainaut M."/>
            <person name="Harispe M.L."/>
            <person name="Henrissat B."/>
            <person name="Hilden K.S."/>
            <person name="Hope R."/>
            <person name="Hossain A."/>
            <person name="Karabika E."/>
            <person name="Karaffa L."/>
            <person name="Karanyi Z."/>
            <person name="Krasevec N."/>
            <person name="Kuo A."/>
            <person name="Kusch H."/>
            <person name="LaButti K."/>
            <person name="Lagendijk E.L."/>
            <person name="Lapidus A."/>
            <person name="Levasseur A."/>
            <person name="Lindquist E."/>
            <person name="Lipzen A."/>
            <person name="Logrieco A.F."/>
            <person name="MacCabe A."/>
            <person name="Maekelae M.R."/>
            <person name="Malavazi I."/>
            <person name="Melin P."/>
            <person name="Meyer V."/>
            <person name="Mielnichuk N."/>
            <person name="Miskei M."/>
            <person name="Molnar A.P."/>
            <person name="Mule G."/>
            <person name="Ngan C.Y."/>
            <person name="Orejas M."/>
            <person name="Orosz E."/>
            <person name="Ouedraogo J.P."/>
            <person name="Overkamp K.M."/>
            <person name="Park H.-S."/>
            <person name="Perrone G."/>
            <person name="Piumi F."/>
            <person name="Punt P.J."/>
            <person name="Ram A.F."/>
            <person name="Ramon A."/>
            <person name="Rauscher S."/>
            <person name="Record E."/>
            <person name="Riano-Pachon D.M."/>
            <person name="Robert V."/>
            <person name="Roehrig J."/>
            <person name="Ruller R."/>
            <person name="Salamov A."/>
            <person name="Salih N.S."/>
            <person name="Samson R.A."/>
            <person name="Sandor E."/>
            <person name="Sanguinetti M."/>
            <person name="Schuetze T."/>
            <person name="Sepcic K."/>
            <person name="Shelest E."/>
            <person name="Sherlock G."/>
            <person name="Sophianopoulou V."/>
            <person name="Squina F.M."/>
            <person name="Sun H."/>
            <person name="Susca A."/>
            <person name="Todd R.B."/>
            <person name="Tsang A."/>
            <person name="Unkles S.E."/>
            <person name="van de Wiele N."/>
            <person name="van Rossen-Uffink D."/>
            <person name="Oliveira J.V."/>
            <person name="Vesth T.C."/>
            <person name="Visser J."/>
            <person name="Yu J.-H."/>
            <person name="Zhou M."/>
            <person name="Andersen M.R."/>
            <person name="Archer D.B."/>
            <person name="Baker S.E."/>
            <person name="Benoit I."/>
            <person name="Brakhage A.A."/>
            <person name="Braus G.H."/>
            <person name="Fischer R."/>
            <person name="Frisvad J.C."/>
            <person name="Goldman G.H."/>
            <person name="Houbraken J."/>
            <person name="Oakley B."/>
            <person name="Pocsi I."/>
            <person name="Scazzocchio C."/>
            <person name="Seiboth B."/>
            <person name="vanKuyk P.A."/>
            <person name="Wortman J."/>
            <person name="Dyer P.S."/>
            <person name="Grigoriev I.V."/>
        </authorList>
    </citation>
    <scope>NUCLEOTIDE SEQUENCE [LARGE SCALE GENOMIC DNA]</scope>
    <source>
        <strain evidence="5">ITEM 5010</strain>
    </source>
</reference>
<dbReference type="OMA" id="SWPPFTS"/>
<dbReference type="Proteomes" id="UP000188318">
    <property type="component" value="Unassembled WGS sequence"/>
</dbReference>
<organism evidence="4 5">
    <name type="scientific">Aspergillus carbonarius (strain ITEM 5010)</name>
    <dbReference type="NCBI Taxonomy" id="602072"/>
    <lineage>
        <taxon>Eukaryota</taxon>
        <taxon>Fungi</taxon>
        <taxon>Dikarya</taxon>
        <taxon>Ascomycota</taxon>
        <taxon>Pezizomycotina</taxon>
        <taxon>Eurotiomycetes</taxon>
        <taxon>Eurotiomycetidae</taxon>
        <taxon>Eurotiales</taxon>
        <taxon>Aspergillaceae</taxon>
        <taxon>Aspergillus</taxon>
        <taxon>Aspergillus subgen. Circumdati</taxon>
    </lineage>
</organism>
<evidence type="ECO:0008006" key="6">
    <source>
        <dbReference type="Google" id="ProtNLM"/>
    </source>
</evidence>
<dbReference type="Pfam" id="PF00328">
    <property type="entry name" value="His_Phos_2"/>
    <property type="match status" value="1"/>
</dbReference>
<evidence type="ECO:0000256" key="2">
    <source>
        <dbReference type="ARBA" id="ARBA00022801"/>
    </source>
</evidence>
<dbReference type="Gene3D" id="3.40.50.1240">
    <property type="entry name" value="Phosphoglycerate mutase-like"/>
    <property type="match status" value="1"/>
</dbReference>
<sequence length="518" mass="57822">MTTLIPREPYSQEELERLYPRDLKLQLVQVFLRHGERTPVSSRFQNAGLAPYWPYCNVARQMIQMASSSKDITSWNGFQWRRKTEAFGDKDQSVVAVGAGGDIEGICQHGELTDKGRETTFALGQRLRHLYVDQLGFMPKIKTDTEDMYLRATPIPRALESLQQAFWGMYPASARTQDFPPPVIVARSVSEETLFPNEGNCRRFRQLARQFAKRAGERWDNTEQMDYINKRLSKWMPESSPRIAVNGHPQLCGIMDTINATDAHGPATKLPSEFYDRKVREYIDKISVEEWFAGYTESNEYRKLGIGALLGDVVDRMVSTAVDGGWRSETSASGSSHNNGKAIKFAMSGCHDTTLAAILSSTGAFDGIWPPFTSSVAIELFSKAEQAQAQAQAPTGEGATPKKGGLFSFLTGSSPTHSSTPQPSETARVPLSSLPESSKQSLRTHYVRIRYNDRPVRIPGCAAKTENHLPGDETFCTLEAFKEIVDKFTPKNWREECLQNIGEGLYGKDDSEKSTAGF</sequence>
<dbReference type="AlphaFoldDB" id="A0A1R3RLB8"/>
<dbReference type="GO" id="GO:0016791">
    <property type="term" value="F:phosphatase activity"/>
    <property type="evidence" value="ECO:0007669"/>
    <property type="project" value="TreeGrafter"/>
</dbReference>
<gene>
    <name evidence="4" type="ORF">ASPCADRAFT_507162</name>
</gene>
<dbReference type="PANTHER" id="PTHR11567">
    <property type="entry name" value="ACID PHOSPHATASE-RELATED"/>
    <property type="match status" value="1"/>
</dbReference>
<dbReference type="EMBL" id="KV907500">
    <property type="protein sequence ID" value="OOF95260.1"/>
    <property type="molecule type" value="Genomic_DNA"/>
</dbReference>
<dbReference type="STRING" id="602072.A0A1R3RLB8"/>
<feature type="region of interest" description="Disordered" evidence="3">
    <location>
        <begin position="388"/>
        <end position="440"/>
    </location>
</feature>
<evidence type="ECO:0000256" key="1">
    <source>
        <dbReference type="ARBA" id="ARBA00005375"/>
    </source>
</evidence>
<dbReference type="SUPFAM" id="SSF53254">
    <property type="entry name" value="Phosphoglycerate mutase-like"/>
    <property type="match status" value="1"/>
</dbReference>
<protein>
    <recommendedName>
        <fullName evidence="6">3-phytase</fullName>
    </recommendedName>
</protein>
<dbReference type="InterPro" id="IPR050645">
    <property type="entry name" value="Histidine_acid_phosphatase"/>
</dbReference>
<evidence type="ECO:0000256" key="3">
    <source>
        <dbReference type="SAM" id="MobiDB-lite"/>
    </source>
</evidence>